<gene>
    <name evidence="2" type="ORF">KsCSTR_11260</name>
    <name evidence="1" type="ORF">kustd1392</name>
</gene>
<evidence type="ECO:0000313" key="3">
    <source>
        <dbReference type="Proteomes" id="UP000501926"/>
    </source>
</evidence>
<reference evidence="1" key="1">
    <citation type="journal article" date="2006" name="Nature">
        <title>Deciphering the evolution and metabolism of an anammox bacterium from a community genome.</title>
        <authorList>
            <person name="Strous M."/>
            <person name="Pelletier E."/>
            <person name="Mangenot S."/>
            <person name="Rattei T."/>
            <person name="Lehner A."/>
            <person name="Taylor M.W."/>
            <person name="Horn M."/>
            <person name="Daims H."/>
            <person name="Bartol-Mavel D."/>
            <person name="Wincker P."/>
            <person name="Barbe V."/>
            <person name="Fonknechten N."/>
            <person name="Vallenet D."/>
            <person name="Segurens B."/>
            <person name="Schenowitz-Truong C."/>
            <person name="Medigue C."/>
            <person name="Collingro A."/>
            <person name="Snel B."/>
            <person name="Dutilh B.E."/>
            <person name="OpDenCamp H.J.M."/>
            <person name="vanDerDrift C."/>
            <person name="Cirpus I."/>
            <person name="vanDePas-Schoonen K.T."/>
            <person name="Harhangi H.R."/>
            <person name="vanNiftrik L."/>
            <person name="Schmid M."/>
            <person name="Keltjens J."/>
            <person name="vanDeVossenberg J."/>
            <person name="Kartal B."/>
            <person name="Meier H."/>
            <person name="Frishman D."/>
            <person name="Huynen M.A."/>
            <person name="Mewes H."/>
            <person name="Weissenbach J."/>
            <person name="Jetten M.S.M."/>
            <person name="Wagner M."/>
            <person name="LePaslier D."/>
        </authorList>
    </citation>
    <scope>NUCLEOTIDE SEQUENCE</scope>
</reference>
<name>Q1PYH0_KUEST</name>
<dbReference type="Proteomes" id="UP000501926">
    <property type="component" value="Chromosome"/>
</dbReference>
<dbReference type="AlphaFoldDB" id="Q1PYH0"/>
<evidence type="ECO:0000313" key="1">
    <source>
        <dbReference type="EMBL" id="CAJ72137.1"/>
    </source>
</evidence>
<reference evidence="1" key="2">
    <citation type="submission" date="2006-01" db="EMBL/GenBank/DDBJ databases">
        <authorList>
            <person name="Genoscope"/>
        </authorList>
    </citation>
    <scope>NUCLEOTIDE SEQUENCE</scope>
</reference>
<evidence type="ECO:0000313" key="2">
    <source>
        <dbReference type="EMBL" id="QII10505.1"/>
    </source>
</evidence>
<protein>
    <submittedName>
        <fullName evidence="1">Uncharacterized protein</fullName>
    </submittedName>
</protein>
<sequence length="54" mass="6416">MGKNVFMPAIANTSPLFFQKTKMLPYIKRKSLRYKIICAKRTNCKKIKATIWFF</sequence>
<dbReference type="EMBL" id="CP049055">
    <property type="protein sequence ID" value="QII10505.1"/>
    <property type="molecule type" value="Genomic_DNA"/>
</dbReference>
<dbReference type="EMBL" id="CT573072">
    <property type="protein sequence ID" value="CAJ72137.1"/>
    <property type="molecule type" value="Genomic_DNA"/>
</dbReference>
<organism evidence="1">
    <name type="scientific">Kuenenia stuttgartiensis</name>
    <dbReference type="NCBI Taxonomy" id="174633"/>
    <lineage>
        <taxon>Bacteria</taxon>
        <taxon>Pseudomonadati</taxon>
        <taxon>Planctomycetota</taxon>
        <taxon>Candidatus Brocadiia</taxon>
        <taxon>Candidatus Brocadiales</taxon>
        <taxon>Candidatus Brocadiaceae</taxon>
        <taxon>Candidatus Kuenenia</taxon>
    </lineage>
</organism>
<reference evidence="2 3" key="3">
    <citation type="submission" date="2020-02" db="EMBL/GenBank/DDBJ databases">
        <title>Newly sequenced genome of strain CSTR1 showed variability in Candidatus Kuenenia stuttgartiensis genomes.</title>
        <authorList>
            <person name="Ding C."/>
            <person name="Adrian L."/>
        </authorList>
    </citation>
    <scope>NUCLEOTIDE SEQUENCE [LARGE SCALE GENOMIC DNA]</scope>
    <source>
        <strain evidence="2 3">CSTR1</strain>
    </source>
</reference>
<accession>Q1PYH0</accession>
<proteinExistence type="predicted"/>